<keyword evidence="4 6" id="KW-1133">Transmembrane helix</keyword>
<dbReference type="RefSeq" id="WP_202767389.1">
    <property type="nucleotide sequence ID" value="NZ_JAESWA010000022.1"/>
</dbReference>
<dbReference type="Proteomes" id="UP000623681">
    <property type="component" value="Unassembled WGS sequence"/>
</dbReference>
<feature type="transmembrane region" description="Helical" evidence="6">
    <location>
        <begin position="126"/>
        <end position="152"/>
    </location>
</feature>
<dbReference type="PANTHER" id="PTHR31272">
    <property type="entry name" value="CYTOCHROME C-TYPE BIOGENESIS PROTEIN HI_1454-RELATED"/>
    <property type="match status" value="1"/>
</dbReference>
<gene>
    <name evidence="8" type="ORF">JK634_09360</name>
</gene>
<feature type="transmembrane region" description="Helical" evidence="6">
    <location>
        <begin position="6"/>
        <end position="30"/>
    </location>
</feature>
<accession>A0A937K579</accession>
<dbReference type="Pfam" id="PF02683">
    <property type="entry name" value="DsbD_TM"/>
    <property type="match status" value="1"/>
</dbReference>
<feature type="transmembrane region" description="Helical" evidence="6">
    <location>
        <begin position="198"/>
        <end position="218"/>
    </location>
</feature>
<dbReference type="GO" id="GO:0016020">
    <property type="term" value="C:membrane"/>
    <property type="evidence" value="ECO:0007669"/>
    <property type="project" value="UniProtKB-SubCell"/>
</dbReference>
<name>A0A937K579_9CLOT</name>
<comment type="similarity">
    <text evidence="2">Belongs to the DsbD family.</text>
</comment>
<keyword evidence="5 6" id="KW-0472">Membrane</keyword>
<evidence type="ECO:0000256" key="1">
    <source>
        <dbReference type="ARBA" id="ARBA00004141"/>
    </source>
</evidence>
<comment type="subcellular location">
    <subcellularLocation>
        <location evidence="1">Membrane</location>
        <topology evidence="1">Multi-pass membrane protein</topology>
    </subcellularLocation>
</comment>
<feature type="transmembrane region" description="Helical" evidence="6">
    <location>
        <begin position="85"/>
        <end position="105"/>
    </location>
</feature>
<dbReference type="InterPro" id="IPR003834">
    <property type="entry name" value="Cyt_c_assmbl_TM_dom"/>
</dbReference>
<feature type="transmembrane region" description="Helical" evidence="6">
    <location>
        <begin position="51"/>
        <end position="73"/>
    </location>
</feature>
<evidence type="ECO:0000256" key="4">
    <source>
        <dbReference type="ARBA" id="ARBA00022989"/>
    </source>
</evidence>
<feature type="domain" description="Cytochrome C biogenesis protein transmembrane" evidence="7">
    <location>
        <begin position="6"/>
        <end position="218"/>
    </location>
</feature>
<dbReference type="EMBL" id="JAESWA010000022">
    <property type="protein sequence ID" value="MBL4932010.1"/>
    <property type="molecule type" value="Genomic_DNA"/>
</dbReference>
<evidence type="ECO:0000256" key="5">
    <source>
        <dbReference type="ARBA" id="ARBA00023136"/>
    </source>
</evidence>
<comment type="caution">
    <text evidence="8">The sequence shown here is derived from an EMBL/GenBank/DDBJ whole genome shotgun (WGS) entry which is preliminary data.</text>
</comment>
<evidence type="ECO:0000313" key="8">
    <source>
        <dbReference type="EMBL" id="MBL4932010.1"/>
    </source>
</evidence>
<keyword evidence="9" id="KW-1185">Reference proteome</keyword>
<keyword evidence="3 6" id="KW-0812">Transmembrane</keyword>
<feature type="transmembrane region" description="Helical" evidence="6">
    <location>
        <begin position="164"/>
        <end position="186"/>
    </location>
</feature>
<sequence length="234" mass="25639">MNNITFILAFSAGLLSFLSPCVLPLVPAYISYLTSSTIKETNYINSKVSSFYNALGFVSGFSLIFIIMGASATSIGNILISNSNIFRKIGGLIIIIFGLHTIGIIKIKILYSEKRYLNIDNISKKFGSIIMGMSFAFGWTPCIGPILSSILIYSGSESTLSKGILLLISYSSGLAIPFLLTSMALDKFIKYKNKILKLMPIITFISGVLLIVIGVLMFTNKFNILNKYSSFINL</sequence>
<dbReference type="GO" id="GO:0017004">
    <property type="term" value="P:cytochrome complex assembly"/>
    <property type="evidence" value="ECO:0007669"/>
    <property type="project" value="InterPro"/>
</dbReference>
<proteinExistence type="inferred from homology"/>
<dbReference type="AlphaFoldDB" id="A0A937K579"/>
<dbReference type="InterPro" id="IPR051790">
    <property type="entry name" value="Cytochrome_c-biogenesis_DsbD"/>
</dbReference>
<evidence type="ECO:0000256" key="3">
    <source>
        <dbReference type="ARBA" id="ARBA00022692"/>
    </source>
</evidence>
<evidence type="ECO:0000256" key="6">
    <source>
        <dbReference type="SAM" id="Phobius"/>
    </source>
</evidence>
<evidence type="ECO:0000259" key="7">
    <source>
        <dbReference type="Pfam" id="PF02683"/>
    </source>
</evidence>
<reference evidence="8" key="1">
    <citation type="submission" date="2021-01" db="EMBL/GenBank/DDBJ databases">
        <title>Genome public.</title>
        <authorList>
            <person name="Liu C."/>
            <person name="Sun Q."/>
        </authorList>
    </citation>
    <scope>NUCLEOTIDE SEQUENCE</scope>
    <source>
        <strain evidence="8">YIM B02565</strain>
    </source>
</reference>
<dbReference type="PANTHER" id="PTHR31272:SF4">
    <property type="entry name" value="CYTOCHROME C-TYPE BIOGENESIS PROTEIN HI_1454-RELATED"/>
    <property type="match status" value="1"/>
</dbReference>
<evidence type="ECO:0000313" key="9">
    <source>
        <dbReference type="Proteomes" id="UP000623681"/>
    </source>
</evidence>
<protein>
    <submittedName>
        <fullName evidence="8">Cytochrome c biogenesis protein CcdA</fullName>
    </submittedName>
</protein>
<organism evidence="8 9">
    <name type="scientific">Clostridium paridis</name>
    <dbReference type="NCBI Taxonomy" id="2803863"/>
    <lineage>
        <taxon>Bacteria</taxon>
        <taxon>Bacillati</taxon>
        <taxon>Bacillota</taxon>
        <taxon>Clostridia</taxon>
        <taxon>Eubacteriales</taxon>
        <taxon>Clostridiaceae</taxon>
        <taxon>Clostridium</taxon>
    </lineage>
</organism>
<evidence type="ECO:0000256" key="2">
    <source>
        <dbReference type="ARBA" id="ARBA00006143"/>
    </source>
</evidence>